<evidence type="ECO:0000256" key="12">
    <source>
        <dbReference type="HAMAP-Rule" id="MF_00138"/>
    </source>
</evidence>
<organism evidence="15 16">
    <name type="scientific">Candidatus Gallitreponema excrementavium</name>
    <dbReference type="NCBI Taxonomy" id="2840840"/>
    <lineage>
        <taxon>Bacteria</taxon>
        <taxon>Pseudomonadati</taxon>
        <taxon>Spirochaetota</taxon>
        <taxon>Spirochaetia</taxon>
        <taxon>Spirochaetales</taxon>
        <taxon>Candidatus Gallitreponema</taxon>
    </lineage>
</organism>
<evidence type="ECO:0000256" key="6">
    <source>
        <dbReference type="ARBA" id="ARBA00022741"/>
    </source>
</evidence>
<evidence type="ECO:0000256" key="9">
    <source>
        <dbReference type="ARBA" id="ARBA00038345"/>
    </source>
</evidence>
<dbReference type="PROSITE" id="PS50975">
    <property type="entry name" value="ATP_GRASP"/>
    <property type="match status" value="1"/>
</dbReference>
<evidence type="ECO:0000256" key="13">
    <source>
        <dbReference type="PROSITE-ProRule" id="PRU00409"/>
    </source>
</evidence>
<evidence type="ECO:0000256" key="5">
    <source>
        <dbReference type="ARBA" id="ARBA00022598"/>
    </source>
</evidence>
<dbReference type="SMART" id="SM01209">
    <property type="entry name" value="GARS_A"/>
    <property type="match status" value="1"/>
</dbReference>
<comment type="caution">
    <text evidence="15">The sequence shown here is derived from an EMBL/GenBank/DDBJ whole genome shotgun (WGS) entry which is preliminary data.</text>
</comment>
<evidence type="ECO:0000259" key="14">
    <source>
        <dbReference type="PROSITE" id="PS50975"/>
    </source>
</evidence>
<comment type="cofactor">
    <cofactor evidence="2">
        <name>Mg(2+)</name>
        <dbReference type="ChEBI" id="CHEBI:18420"/>
    </cofactor>
</comment>
<gene>
    <name evidence="12 15" type="primary">purD</name>
    <name evidence="15" type="ORF">IAA81_09680</name>
</gene>
<dbReference type="SMART" id="SM01210">
    <property type="entry name" value="GARS_C"/>
    <property type="match status" value="1"/>
</dbReference>
<dbReference type="EMBL" id="JADIMM010000111">
    <property type="protein sequence ID" value="MBO8458478.1"/>
    <property type="molecule type" value="Genomic_DNA"/>
</dbReference>
<dbReference type="SUPFAM" id="SSF52440">
    <property type="entry name" value="PreATP-grasp domain"/>
    <property type="match status" value="1"/>
</dbReference>
<evidence type="ECO:0000256" key="4">
    <source>
        <dbReference type="ARBA" id="ARBA00013255"/>
    </source>
</evidence>
<evidence type="ECO:0000256" key="10">
    <source>
        <dbReference type="ARBA" id="ARBA00042242"/>
    </source>
</evidence>
<dbReference type="PANTHER" id="PTHR43472:SF1">
    <property type="entry name" value="PHOSPHORIBOSYLAMINE--GLYCINE LIGASE, CHLOROPLASTIC"/>
    <property type="match status" value="1"/>
</dbReference>
<dbReference type="InterPro" id="IPR020560">
    <property type="entry name" value="PRibGlycinamide_synth_C-dom"/>
</dbReference>
<dbReference type="InterPro" id="IPR016185">
    <property type="entry name" value="PreATP-grasp_dom_sf"/>
</dbReference>
<dbReference type="PANTHER" id="PTHR43472">
    <property type="entry name" value="PHOSPHORIBOSYLAMINE--GLYCINE LIGASE"/>
    <property type="match status" value="1"/>
</dbReference>
<comment type="similarity">
    <text evidence="9 12">Belongs to the GARS family.</text>
</comment>
<dbReference type="Gene3D" id="3.90.600.10">
    <property type="entry name" value="Phosphoribosylglycinamide synthetase, C-terminal domain"/>
    <property type="match status" value="1"/>
</dbReference>
<dbReference type="InterPro" id="IPR020559">
    <property type="entry name" value="PRibGlycinamide_synth_CS"/>
</dbReference>
<dbReference type="GO" id="GO:0009113">
    <property type="term" value="P:purine nucleobase biosynthetic process"/>
    <property type="evidence" value="ECO:0007669"/>
    <property type="project" value="InterPro"/>
</dbReference>
<dbReference type="InterPro" id="IPR011761">
    <property type="entry name" value="ATP-grasp"/>
</dbReference>
<dbReference type="InterPro" id="IPR000115">
    <property type="entry name" value="PRibGlycinamide_synth"/>
</dbReference>
<name>A0A9D9N371_9SPIR</name>
<reference evidence="15" key="2">
    <citation type="journal article" date="2021" name="PeerJ">
        <title>Extensive microbial diversity within the chicken gut microbiome revealed by metagenomics and culture.</title>
        <authorList>
            <person name="Gilroy R."/>
            <person name="Ravi A."/>
            <person name="Getino M."/>
            <person name="Pursley I."/>
            <person name="Horton D.L."/>
            <person name="Alikhan N.F."/>
            <person name="Baker D."/>
            <person name="Gharbi K."/>
            <person name="Hall N."/>
            <person name="Watson M."/>
            <person name="Adriaenssens E.M."/>
            <person name="Foster-Nyarko E."/>
            <person name="Jarju S."/>
            <person name="Secka A."/>
            <person name="Antonio M."/>
            <person name="Oren A."/>
            <person name="Chaudhuri R.R."/>
            <person name="La Ragione R."/>
            <person name="Hildebrand F."/>
            <person name="Pallen M.J."/>
        </authorList>
    </citation>
    <scope>NUCLEOTIDE SEQUENCE</scope>
    <source>
        <strain evidence="15">10532</strain>
    </source>
</reference>
<evidence type="ECO:0000313" key="16">
    <source>
        <dbReference type="Proteomes" id="UP000823638"/>
    </source>
</evidence>
<keyword evidence="6 13" id="KW-0547">Nucleotide-binding</keyword>
<evidence type="ECO:0000256" key="8">
    <source>
        <dbReference type="ARBA" id="ARBA00022840"/>
    </source>
</evidence>
<dbReference type="EC" id="6.3.4.13" evidence="4 12"/>
<dbReference type="Gene3D" id="3.40.50.20">
    <property type="match status" value="1"/>
</dbReference>
<dbReference type="Pfam" id="PF02843">
    <property type="entry name" value="GARS_C"/>
    <property type="match status" value="1"/>
</dbReference>
<dbReference type="NCBIfam" id="TIGR00877">
    <property type="entry name" value="purD"/>
    <property type="match status" value="1"/>
</dbReference>
<evidence type="ECO:0000256" key="7">
    <source>
        <dbReference type="ARBA" id="ARBA00022755"/>
    </source>
</evidence>
<dbReference type="InterPro" id="IPR011054">
    <property type="entry name" value="Rudment_hybrid_motif"/>
</dbReference>
<dbReference type="HAMAP" id="MF_00138">
    <property type="entry name" value="GARS"/>
    <property type="match status" value="1"/>
</dbReference>
<dbReference type="InterPro" id="IPR013815">
    <property type="entry name" value="ATP_grasp_subdomain_1"/>
</dbReference>
<keyword evidence="8 13" id="KW-0067">ATP-binding</keyword>
<dbReference type="AlphaFoldDB" id="A0A9D9N371"/>
<comment type="cofactor">
    <cofactor evidence="1">
        <name>Mn(2+)</name>
        <dbReference type="ChEBI" id="CHEBI:29035"/>
    </cofactor>
</comment>
<dbReference type="InterPro" id="IPR037123">
    <property type="entry name" value="PRibGlycinamide_synth_C_sf"/>
</dbReference>
<dbReference type="Gene3D" id="3.30.1490.20">
    <property type="entry name" value="ATP-grasp fold, A domain"/>
    <property type="match status" value="1"/>
</dbReference>
<protein>
    <recommendedName>
        <fullName evidence="4 12">Phosphoribosylamine--glycine ligase</fullName>
        <ecNumber evidence="4 12">6.3.4.13</ecNumber>
    </recommendedName>
    <alternativeName>
        <fullName evidence="12">GARS</fullName>
    </alternativeName>
    <alternativeName>
        <fullName evidence="10 12">Glycinamide ribonucleotide synthetase</fullName>
    </alternativeName>
    <alternativeName>
        <fullName evidence="11 12">Phosphoribosylglycinamide synthetase</fullName>
    </alternativeName>
</protein>
<evidence type="ECO:0000256" key="1">
    <source>
        <dbReference type="ARBA" id="ARBA00001936"/>
    </source>
</evidence>
<sequence>MNAAVLGSGGREHAIAWKLSKSEAIEKIYVIPGNGGTCSESKCENVSIPLSDIEELSRFLIEKETDFVVVGPEDPLAGGIADWLWSREIPVVGPKKAGAQLEASKDLSKGFMKKYGVACAKSETFTNLDKALDYIKRNPGPIVIKADGLAAGKGVVVAPNSAEAEKAVRSFMRDGLLGNAGKKVVIEEYLEGTECSILAAVSVTKDFTESGKSTIVPFVPARDHKRLLDGAKGPNTGGMGAFAPADGITEETMEQFESDILKPTLDGLKKEGFDYRGFIFFGLMVTKSGPKLLEYNVRLGDPETQAVLPLMDFDFAEMCQSILDGSLSEFPVKWKKGFVCAPVAVSKGYPGEYEKGKPIKIDSKIISENNCQVFIAGGKIEQGVLKTSGGRVLAVSAFGSNLKEARHAAYKGMQGISFDGMFFRKDISMPGAADSKSF</sequence>
<proteinExistence type="inferred from homology"/>
<dbReference type="GO" id="GO:0004637">
    <property type="term" value="F:phosphoribosylamine-glycine ligase activity"/>
    <property type="evidence" value="ECO:0007669"/>
    <property type="project" value="UniProtKB-UniRule"/>
</dbReference>
<keyword evidence="5 12" id="KW-0436">Ligase</keyword>
<accession>A0A9D9N371</accession>
<dbReference type="Pfam" id="PF02844">
    <property type="entry name" value="GARS_N"/>
    <property type="match status" value="1"/>
</dbReference>
<evidence type="ECO:0000256" key="11">
    <source>
        <dbReference type="ARBA" id="ARBA00042864"/>
    </source>
</evidence>
<dbReference type="SUPFAM" id="SSF51246">
    <property type="entry name" value="Rudiment single hybrid motif"/>
    <property type="match status" value="1"/>
</dbReference>
<dbReference type="Gene3D" id="3.30.470.20">
    <property type="entry name" value="ATP-grasp fold, B domain"/>
    <property type="match status" value="1"/>
</dbReference>
<evidence type="ECO:0000313" key="15">
    <source>
        <dbReference type="EMBL" id="MBO8458478.1"/>
    </source>
</evidence>
<dbReference type="GO" id="GO:0005524">
    <property type="term" value="F:ATP binding"/>
    <property type="evidence" value="ECO:0007669"/>
    <property type="project" value="UniProtKB-UniRule"/>
</dbReference>
<keyword evidence="7 12" id="KW-0658">Purine biosynthesis</keyword>
<dbReference type="SUPFAM" id="SSF56059">
    <property type="entry name" value="Glutathione synthetase ATP-binding domain-like"/>
    <property type="match status" value="1"/>
</dbReference>
<dbReference type="GO" id="GO:0006189">
    <property type="term" value="P:'de novo' IMP biosynthetic process"/>
    <property type="evidence" value="ECO:0007669"/>
    <property type="project" value="UniProtKB-UniRule"/>
</dbReference>
<feature type="domain" description="ATP-grasp" evidence="14">
    <location>
        <begin position="109"/>
        <end position="324"/>
    </location>
</feature>
<comment type="pathway">
    <text evidence="3 12">Purine metabolism; IMP biosynthesis via de novo pathway; N(1)-(5-phospho-D-ribosyl)glycinamide from 5-phospho-alpha-D-ribose 1-diphosphate: step 2/2.</text>
</comment>
<dbReference type="FunFam" id="3.30.1490.20:FF:000006">
    <property type="entry name" value="phosphoribosylamine--glycine ligase, chloroplastic-like"/>
    <property type="match status" value="1"/>
</dbReference>
<evidence type="ECO:0000256" key="2">
    <source>
        <dbReference type="ARBA" id="ARBA00001946"/>
    </source>
</evidence>
<dbReference type="GO" id="GO:0046872">
    <property type="term" value="F:metal ion binding"/>
    <property type="evidence" value="ECO:0007669"/>
    <property type="project" value="InterPro"/>
</dbReference>
<dbReference type="PROSITE" id="PS00184">
    <property type="entry name" value="GARS"/>
    <property type="match status" value="1"/>
</dbReference>
<reference evidence="15" key="1">
    <citation type="submission" date="2020-10" db="EMBL/GenBank/DDBJ databases">
        <authorList>
            <person name="Gilroy R."/>
        </authorList>
    </citation>
    <scope>NUCLEOTIDE SEQUENCE</scope>
    <source>
        <strain evidence="15">10532</strain>
    </source>
</reference>
<evidence type="ECO:0000256" key="3">
    <source>
        <dbReference type="ARBA" id="ARBA00005174"/>
    </source>
</evidence>
<comment type="catalytic activity">
    <reaction evidence="12">
        <text>5-phospho-beta-D-ribosylamine + glycine + ATP = N(1)-(5-phospho-beta-D-ribosyl)glycinamide + ADP + phosphate + H(+)</text>
        <dbReference type="Rhea" id="RHEA:17453"/>
        <dbReference type="ChEBI" id="CHEBI:15378"/>
        <dbReference type="ChEBI" id="CHEBI:30616"/>
        <dbReference type="ChEBI" id="CHEBI:43474"/>
        <dbReference type="ChEBI" id="CHEBI:57305"/>
        <dbReference type="ChEBI" id="CHEBI:58681"/>
        <dbReference type="ChEBI" id="CHEBI:143788"/>
        <dbReference type="ChEBI" id="CHEBI:456216"/>
        <dbReference type="EC" id="6.3.4.13"/>
    </reaction>
</comment>
<dbReference type="Pfam" id="PF01071">
    <property type="entry name" value="GARS_A"/>
    <property type="match status" value="1"/>
</dbReference>
<dbReference type="InterPro" id="IPR020561">
    <property type="entry name" value="PRibGlycinamid_synth_ATP-grasp"/>
</dbReference>
<dbReference type="InterPro" id="IPR020562">
    <property type="entry name" value="PRibGlycinamide_synth_N"/>
</dbReference>
<dbReference type="Proteomes" id="UP000823638">
    <property type="component" value="Unassembled WGS sequence"/>
</dbReference>